<keyword evidence="3" id="KW-1185">Reference proteome</keyword>
<organism evidence="2 3">
    <name type="scientific">Lojkania enalia</name>
    <dbReference type="NCBI Taxonomy" id="147567"/>
    <lineage>
        <taxon>Eukaryota</taxon>
        <taxon>Fungi</taxon>
        <taxon>Dikarya</taxon>
        <taxon>Ascomycota</taxon>
        <taxon>Pezizomycotina</taxon>
        <taxon>Dothideomycetes</taxon>
        <taxon>Pleosporomycetidae</taxon>
        <taxon>Pleosporales</taxon>
        <taxon>Pleosporales incertae sedis</taxon>
        <taxon>Lojkania</taxon>
    </lineage>
</organism>
<comment type="caution">
    <text evidence="2">The sequence shown here is derived from an EMBL/GenBank/DDBJ whole genome shotgun (WGS) entry which is preliminary data.</text>
</comment>
<accession>A0A9P4K780</accession>
<feature type="region of interest" description="Disordered" evidence="1">
    <location>
        <begin position="158"/>
        <end position="187"/>
    </location>
</feature>
<evidence type="ECO:0000256" key="1">
    <source>
        <dbReference type="SAM" id="MobiDB-lite"/>
    </source>
</evidence>
<dbReference type="AlphaFoldDB" id="A0A9P4K780"/>
<feature type="compositionally biased region" description="Low complexity" evidence="1">
    <location>
        <begin position="158"/>
        <end position="184"/>
    </location>
</feature>
<evidence type="ECO:0000313" key="3">
    <source>
        <dbReference type="Proteomes" id="UP000800093"/>
    </source>
</evidence>
<reference evidence="3" key="1">
    <citation type="journal article" date="2020" name="Stud. Mycol.">
        <title>101 Dothideomycetes genomes: A test case for predicting lifestyles and emergence of pathogens.</title>
        <authorList>
            <person name="Haridas S."/>
            <person name="Albert R."/>
            <person name="Binder M."/>
            <person name="Bloem J."/>
            <person name="LaButti K."/>
            <person name="Salamov A."/>
            <person name="Andreopoulos B."/>
            <person name="Baker S."/>
            <person name="Barry K."/>
            <person name="Bills G."/>
            <person name="Bluhm B."/>
            <person name="Cannon C."/>
            <person name="Castanera R."/>
            <person name="Culley D."/>
            <person name="Daum C."/>
            <person name="Ezra D."/>
            <person name="Gonzalez J."/>
            <person name="Henrissat B."/>
            <person name="Kuo A."/>
            <person name="Liang C."/>
            <person name="Lipzen A."/>
            <person name="Lutzoni F."/>
            <person name="Magnuson J."/>
            <person name="Mondo S."/>
            <person name="Nolan M."/>
            <person name="Ohm R."/>
            <person name="Pangilinan J."/>
            <person name="Park H.-J."/>
            <person name="Ramirez L."/>
            <person name="Alfaro M."/>
            <person name="Sun H."/>
            <person name="Tritt A."/>
            <person name="Yoshinaga Y."/>
            <person name="Zwiers L.-H."/>
            <person name="Turgeon B."/>
            <person name="Goodwin S."/>
            <person name="Spatafora J."/>
            <person name="Crous P."/>
            <person name="Grigoriev I."/>
        </authorList>
    </citation>
    <scope>NUCLEOTIDE SEQUENCE [LARGE SCALE GENOMIC DNA]</scope>
    <source>
        <strain evidence="3">CBS 304.66</strain>
    </source>
</reference>
<sequence>MPANLEQNEGSRWVCRRAAVIRATAGGLSSALNQIRRPSRTECNAQSTRRNIWEDTTMQPLSCMYAYVRTEAAHLQTAAEDRSPSLLSTLWRGSAWESVGVRRVLVYCAEMAGVNSVCKNRRNDYKLIKCHGDGPGKRADIRLAIIFQLAAKISRMRPSTRPLPPLSSLSSHRALQQQQQQQQQHLQPSYGLPIYSLSP</sequence>
<protein>
    <submittedName>
        <fullName evidence="2">Uncharacterized protein</fullName>
    </submittedName>
</protein>
<proteinExistence type="predicted"/>
<dbReference type="EMBL" id="ML986619">
    <property type="protein sequence ID" value="KAF2264084.1"/>
    <property type="molecule type" value="Genomic_DNA"/>
</dbReference>
<evidence type="ECO:0000313" key="2">
    <source>
        <dbReference type="EMBL" id="KAF2264084.1"/>
    </source>
</evidence>
<dbReference type="Proteomes" id="UP000800093">
    <property type="component" value="Unassembled WGS sequence"/>
</dbReference>
<gene>
    <name evidence="2" type="ORF">CC78DRAFT_580828</name>
</gene>
<name>A0A9P4K780_9PLEO</name>